<keyword evidence="1" id="KW-0472">Membrane</keyword>
<dbReference type="AlphaFoldDB" id="A0A1M6GBN2"/>
<dbReference type="OrthoDB" id="9806505at2"/>
<dbReference type="GO" id="GO:0010181">
    <property type="term" value="F:FMN binding"/>
    <property type="evidence" value="ECO:0007669"/>
    <property type="project" value="InterPro"/>
</dbReference>
<keyword evidence="4" id="KW-1185">Reference proteome</keyword>
<feature type="transmembrane region" description="Helical" evidence="1">
    <location>
        <begin position="7"/>
        <end position="27"/>
    </location>
</feature>
<evidence type="ECO:0000259" key="2">
    <source>
        <dbReference type="Pfam" id="PF12682"/>
    </source>
</evidence>
<evidence type="ECO:0000313" key="3">
    <source>
        <dbReference type="EMBL" id="SHJ07314.1"/>
    </source>
</evidence>
<organism evidence="3 4">
    <name type="scientific">Pseudobutyrivibrio xylanivorans DSM 14809</name>
    <dbReference type="NCBI Taxonomy" id="1123012"/>
    <lineage>
        <taxon>Bacteria</taxon>
        <taxon>Bacillati</taxon>
        <taxon>Bacillota</taxon>
        <taxon>Clostridia</taxon>
        <taxon>Lachnospirales</taxon>
        <taxon>Lachnospiraceae</taxon>
        <taxon>Pseudobutyrivibrio</taxon>
    </lineage>
</organism>
<reference evidence="3 4" key="1">
    <citation type="submission" date="2016-11" db="EMBL/GenBank/DDBJ databases">
        <authorList>
            <person name="Jaros S."/>
            <person name="Januszkiewicz K."/>
            <person name="Wedrychowicz H."/>
        </authorList>
    </citation>
    <scope>NUCLEOTIDE SEQUENCE [LARGE SCALE GENOMIC DNA]</scope>
    <source>
        <strain evidence="3 4">DSM 14809</strain>
    </source>
</reference>
<sequence>MKKKVGVVVDIIMYVILLVQMMYVFIGNNLHELLGIGFFVCLIIHLCIKNWWAKTILIKNKPASRRFFDIITILLVLTIIILMISSMGVSRFLFTWFHFMGSADLHRYLATAVLTLGVIHGGMHGFWHAKKKKLAVVGIVIASVIAFALGIFGVPFLNRQKRSVEISYADKQPEATIEWQGNKPLVVYFTRMGNSNFEPDVDAVSGASLLMSDGEMMGNNQLLAKMVCDITGFESEAITLTGEKYPSSYSDTIVVAGDELKAQARPGVEPIDVSEYDSIILIYPLWWGSIPMPVATFLEDNDFDGKTIYLIITHGSSGYGNTISEIEELCPNAKVVPGASIYCEDIPDAGDQLIELLRRWNTGVN</sequence>
<proteinExistence type="predicted"/>
<dbReference type="SUPFAM" id="SSF52218">
    <property type="entry name" value="Flavoproteins"/>
    <property type="match status" value="1"/>
</dbReference>
<gene>
    <name evidence="3" type="ORF">SAMN02745725_01704</name>
</gene>
<dbReference type="InterPro" id="IPR029039">
    <property type="entry name" value="Flavoprotein-like_sf"/>
</dbReference>
<keyword evidence="1" id="KW-1133">Transmembrane helix</keyword>
<feature type="transmembrane region" description="Helical" evidence="1">
    <location>
        <begin position="105"/>
        <end position="127"/>
    </location>
</feature>
<evidence type="ECO:0000313" key="4">
    <source>
        <dbReference type="Proteomes" id="UP000184185"/>
    </source>
</evidence>
<feature type="transmembrane region" description="Helical" evidence="1">
    <location>
        <begin position="33"/>
        <end position="52"/>
    </location>
</feature>
<evidence type="ECO:0000256" key="1">
    <source>
        <dbReference type="SAM" id="Phobius"/>
    </source>
</evidence>
<protein>
    <submittedName>
        <fullName evidence="3">Flavodoxin</fullName>
    </submittedName>
</protein>
<dbReference type="InterPro" id="IPR008254">
    <property type="entry name" value="Flavodoxin/NO_synth"/>
</dbReference>
<dbReference type="PANTHER" id="PTHR39201:SF1">
    <property type="entry name" value="FLAVODOXIN-LIKE DOMAIN-CONTAINING PROTEIN"/>
    <property type="match status" value="1"/>
</dbReference>
<dbReference type="Gene3D" id="3.40.50.360">
    <property type="match status" value="1"/>
</dbReference>
<feature type="transmembrane region" description="Helical" evidence="1">
    <location>
        <begin position="134"/>
        <end position="157"/>
    </location>
</feature>
<name>A0A1M6GBN2_PSEXY</name>
<dbReference type="PANTHER" id="PTHR39201">
    <property type="entry name" value="EXPORTED PROTEIN-RELATED"/>
    <property type="match status" value="1"/>
</dbReference>
<feature type="transmembrane region" description="Helical" evidence="1">
    <location>
        <begin position="73"/>
        <end position="99"/>
    </location>
</feature>
<keyword evidence="1" id="KW-0812">Transmembrane</keyword>
<dbReference type="GO" id="GO:0016651">
    <property type="term" value="F:oxidoreductase activity, acting on NAD(P)H"/>
    <property type="evidence" value="ECO:0007669"/>
    <property type="project" value="UniProtKB-ARBA"/>
</dbReference>
<dbReference type="RefSeq" id="WP_072916064.1">
    <property type="nucleotide sequence ID" value="NZ_FQYQ01000009.1"/>
</dbReference>
<feature type="domain" description="Flavodoxin-like" evidence="2">
    <location>
        <begin position="270"/>
        <end position="339"/>
    </location>
</feature>
<dbReference type="EMBL" id="FQYQ01000009">
    <property type="protein sequence ID" value="SHJ07314.1"/>
    <property type="molecule type" value="Genomic_DNA"/>
</dbReference>
<accession>A0A1M6GBN2</accession>
<dbReference type="Proteomes" id="UP000184185">
    <property type="component" value="Unassembled WGS sequence"/>
</dbReference>
<dbReference type="Pfam" id="PF12682">
    <property type="entry name" value="Flavodoxin_4"/>
    <property type="match status" value="1"/>
</dbReference>